<dbReference type="GO" id="GO:0006261">
    <property type="term" value="P:DNA-templated DNA replication"/>
    <property type="evidence" value="ECO:0007669"/>
    <property type="project" value="InterPro"/>
</dbReference>
<evidence type="ECO:0000256" key="1">
    <source>
        <dbReference type="ARBA" id="ARBA00004123"/>
    </source>
</evidence>
<evidence type="ECO:0000256" key="4">
    <source>
        <dbReference type="ARBA" id="ARBA00023125"/>
    </source>
</evidence>
<organism evidence="9 10">
    <name type="scientific">Polypedilum vanderplanki</name>
    <name type="common">Sleeping chironomid midge</name>
    <dbReference type="NCBI Taxonomy" id="319348"/>
    <lineage>
        <taxon>Eukaryota</taxon>
        <taxon>Metazoa</taxon>
        <taxon>Ecdysozoa</taxon>
        <taxon>Arthropoda</taxon>
        <taxon>Hexapoda</taxon>
        <taxon>Insecta</taxon>
        <taxon>Pterygota</taxon>
        <taxon>Neoptera</taxon>
        <taxon>Endopterygota</taxon>
        <taxon>Diptera</taxon>
        <taxon>Nematocera</taxon>
        <taxon>Chironomoidea</taxon>
        <taxon>Chironomidae</taxon>
        <taxon>Chironominae</taxon>
        <taxon>Polypedilum</taxon>
        <taxon>Polypedilum</taxon>
    </lineage>
</organism>
<dbReference type="PANTHER" id="PTHR12708:SF0">
    <property type="entry name" value="DNA POLYMERASE EPSILON SUBUNIT 2"/>
    <property type="match status" value="1"/>
</dbReference>
<dbReference type="Gene3D" id="3.60.21.60">
    <property type="match status" value="1"/>
</dbReference>
<proteinExistence type="inferred from homology"/>
<evidence type="ECO:0000313" key="9">
    <source>
        <dbReference type="EMBL" id="KAG5680000.1"/>
    </source>
</evidence>
<dbReference type="GO" id="GO:0003677">
    <property type="term" value="F:DNA binding"/>
    <property type="evidence" value="ECO:0007669"/>
    <property type="project" value="UniProtKB-UniRule"/>
</dbReference>
<dbReference type="InterPro" id="IPR007185">
    <property type="entry name" value="DNA_pol_a/d/e_bsu"/>
</dbReference>
<dbReference type="Pfam" id="PF12213">
    <property type="entry name" value="Dpoe2NT"/>
    <property type="match status" value="1"/>
</dbReference>
<dbReference type="InterPro" id="IPR016266">
    <property type="entry name" value="POLE2"/>
</dbReference>
<dbReference type="GO" id="GO:0008622">
    <property type="term" value="C:epsilon DNA polymerase complex"/>
    <property type="evidence" value="ECO:0007669"/>
    <property type="project" value="UniProtKB-UniRule"/>
</dbReference>
<protein>
    <recommendedName>
        <fullName evidence="6">DNA polymerase epsilon subunit</fullName>
    </recommendedName>
    <alternativeName>
        <fullName evidence="6">DNA polymerase II subunit 2</fullName>
    </alternativeName>
</protein>
<dbReference type="Pfam" id="PF04042">
    <property type="entry name" value="DNA_pol_E_B"/>
    <property type="match status" value="1"/>
</dbReference>
<name>A0A9J6CDV7_POLVA</name>
<dbReference type="GO" id="GO:0042276">
    <property type="term" value="P:error-prone translesion synthesis"/>
    <property type="evidence" value="ECO:0007669"/>
    <property type="project" value="TreeGrafter"/>
</dbReference>
<dbReference type="Gene3D" id="1.10.8.60">
    <property type="match status" value="1"/>
</dbReference>
<sequence>MDINKGKTEIIKFFKISGLQMRSEVAMVLLDKYKEINDSKERRKFLDKILINIQNQTIKNNSIELENIKIALRDTSNRNGYNEESEPIFSVINAFDVPSFEYCKGTKKFIPKTTKSKLLASATSRSEYIRNRYNTILQRILRHDLFAPNVNENIRSSDNEVRKFTLKYAENLMSASSVPEVVMLGLLSKFKEGKFYLEDPTGAIPIDLSETKFHNGLYTEGSFMLAEGSYNDGILKVNGLGFPPIEPSSSSRAYFGTQNYFGGSSSTLLKFSKRLLEYERLNFGASLIFLADCWLDDAGVMDKLKKLFIGFDESPPIAIILMGPFQKNKGNAMSLRSRFSQLADLIDATFNLKTETDIVLVPDIEDPTTANILPRPSLPTCIVQDLLKKNKRVILATNPCRLQYCTQEIVVCRLDLLRKLCRNTIKFPDSGQLADHFVRTLLCQGTLAPFTQLVLPTYWDFDSSLSLYPLPDLIVIGDNSTDFQKTHNECNVVNTGSFPRSKYSFKVYTPNNRTVEDSQIPDDDDMEN</sequence>
<dbReference type="AlphaFoldDB" id="A0A9J6CDV7"/>
<evidence type="ECO:0000256" key="2">
    <source>
        <dbReference type="ARBA" id="ARBA00009560"/>
    </source>
</evidence>
<feature type="domain" description="DNA polymerase epsilon subunit B N-terminal" evidence="8">
    <location>
        <begin position="7"/>
        <end position="74"/>
    </location>
</feature>
<dbReference type="OrthoDB" id="10254730at2759"/>
<dbReference type="PIRSF" id="PIRSF000799">
    <property type="entry name" value="DNA_pol_eps_2"/>
    <property type="match status" value="1"/>
</dbReference>
<comment type="function">
    <text evidence="6">Participates in DNA repair and in chromosomal DNA replication.</text>
</comment>
<comment type="caution">
    <text evidence="9">The sequence shown here is derived from an EMBL/GenBank/DDBJ whole genome shotgun (WGS) entry which is preliminary data.</text>
</comment>
<comment type="subcellular location">
    <subcellularLocation>
        <location evidence="1 6">Nucleus</location>
    </subcellularLocation>
</comment>
<dbReference type="PANTHER" id="PTHR12708">
    <property type="entry name" value="DNA POLYMERASE EPSILON SUBUNIT B"/>
    <property type="match status" value="1"/>
</dbReference>
<evidence type="ECO:0000313" key="10">
    <source>
        <dbReference type="Proteomes" id="UP001107558"/>
    </source>
</evidence>
<keyword evidence="10" id="KW-1185">Reference proteome</keyword>
<dbReference type="EMBL" id="JADBJN010000001">
    <property type="protein sequence ID" value="KAG5680000.1"/>
    <property type="molecule type" value="Genomic_DNA"/>
</dbReference>
<evidence type="ECO:0000256" key="6">
    <source>
        <dbReference type="PIRNR" id="PIRNR000799"/>
    </source>
</evidence>
<evidence type="ECO:0000256" key="3">
    <source>
        <dbReference type="ARBA" id="ARBA00022705"/>
    </source>
</evidence>
<evidence type="ECO:0000256" key="5">
    <source>
        <dbReference type="ARBA" id="ARBA00023242"/>
    </source>
</evidence>
<accession>A0A9J6CDV7</accession>
<reference evidence="9" key="1">
    <citation type="submission" date="2021-03" db="EMBL/GenBank/DDBJ databases">
        <title>Chromosome level genome of the anhydrobiotic midge Polypedilum vanderplanki.</title>
        <authorList>
            <person name="Yoshida Y."/>
            <person name="Kikawada T."/>
            <person name="Gusev O."/>
        </authorList>
    </citation>
    <scope>NUCLEOTIDE SEQUENCE</scope>
    <source>
        <strain evidence="9">NIAS01</strain>
        <tissue evidence="9">Whole body or cell culture</tissue>
    </source>
</reference>
<keyword evidence="3 6" id="KW-0235">DNA replication</keyword>
<evidence type="ECO:0000259" key="7">
    <source>
        <dbReference type="Pfam" id="PF04042"/>
    </source>
</evidence>
<evidence type="ECO:0000259" key="8">
    <source>
        <dbReference type="Pfam" id="PF12213"/>
    </source>
</evidence>
<keyword evidence="5 6" id="KW-0539">Nucleus</keyword>
<dbReference type="InterPro" id="IPR024639">
    <property type="entry name" value="DNA_pol_e_bsu_N"/>
</dbReference>
<comment type="similarity">
    <text evidence="2 6">Belongs to the DNA polymerase epsilon subunit B family.</text>
</comment>
<feature type="domain" description="DNA polymerase alpha/delta/epsilon subunit B" evidence="7">
    <location>
        <begin position="288"/>
        <end position="484"/>
    </location>
</feature>
<gene>
    <name evidence="9" type="ORF">PVAND_009533</name>
</gene>
<dbReference type="Proteomes" id="UP001107558">
    <property type="component" value="Chromosome 1"/>
</dbReference>
<keyword evidence="4 6" id="KW-0238">DNA-binding</keyword>